<feature type="region of interest" description="Disordered" evidence="1">
    <location>
        <begin position="89"/>
        <end position="110"/>
    </location>
</feature>
<dbReference type="Proteomes" id="UP001054902">
    <property type="component" value="Unassembled WGS sequence"/>
</dbReference>
<keyword evidence="2" id="KW-0472">Membrane</keyword>
<sequence>MLVSSSVAAPIRMSPAARRKTNSIQLNRRLDNIVEERRLKKKKKDHPHHRHSHNVTNSCTSYTCSQLESAWNFPGDIPECPGKNCTFSSTSGTSSGSSGDDDTGNDDIYDDTVDDAIEEIIDFSVGNCTAYSNYWLWDLALTCDSEKNLTNCECTTAAILMSEGQLQCPNGTDTAPYCPKGCSICDTCLTLLGCSETQPSNPFSGRFSMSMWAYIIAAVAGILLGVAAMMVHSKKEEKPLEENLVDGAVPPAGDQDNVWLAPVSE</sequence>
<dbReference type="EMBL" id="BLLK01000047">
    <property type="protein sequence ID" value="GFH54774.1"/>
    <property type="molecule type" value="Genomic_DNA"/>
</dbReference>
<protein>
    <submittedName>
        <fullName evidence="3">Uncharacterized protein</fullName>
    </submittedName>
</protein>
<evidence type="ECO:0000313" key="3">
    <source>
        <dbReference type="EMBL" id="GFH54774.1"/>
    </source>
</evidence>
<proteinExistence type="predicted"/>
<name>A0AAD3CZE5_9STRA</name>
<feature type="compositionally biased region" description="Acidic residues" evidence="1">
    <location>
        <begin position="99"/>
        <end position="110"/>
    </location>
</feature>
<reference evidence="3 4" key="1">
    <citation type="journal article" date="2021" name="Sci. Rep.">
        <title>The genome of the diatom Chaetoceros tenuissimus carries an ancient integrated fragment of an extant virus.</title>
        <authorList>
            <person name="Hongo Y."/>
            <person name="Kimura K."/>
            <person name="Takaki Y."/>
            <person name="Yoshida Y."/>
            <person name="Baba S."/>
            <person name="Kobayashi G."/>
            <person name="Nagasaki K."/>
            <person name="Hano T."/>
            <person name="Tomaru Y."/>
        </authorList>
    </citation>
    <scope>NUCLEOTIDE SEQUENCE [LARGE SCALE GENOMIC DNA]</scope>
    <source>
        <strain evidence="3 4">NIES-3715</strain>
    </source>
</reference>
<accession>A0AAD3CZE5</accession>
<dbReference type="AlphaFoldDB" id="A0AAD3CZE5"/>
<evidence type="ECO:0000313" key="4">
    <source>
        <dbReference type="Proteomes" id="UP001054902"/>
    </source>
</evidence>
<keyword evidence="4" id="KW-1185">Reference proteome</keyword>
<comment type="caution">
    <text evidence="3">The sequence shown here is derived from an EMBL/GenBank/DDBJ whole genome shotgun (WGS) entry which is preliminary data.</text>
</comment>
<evidence type="ECO:0000256" key="1">
    <source>
        <dbReference type="SAM" id="MobiDB-lite"/>
    </source>
</evidence>
<feature type="compositionally biased region" description="Low complexity" evidence="1">
    <location>
        <begin position="89"/>
        <end position="98"/>
    </location>
</feature>
<evidence type="ECO:0000256" key="2">
    <source>
        <dbReference type="SAM" id="Phobius"/>
    </source>
</evidence>
<feature type="transmembrane region" description="Helical" evidence="2">
    <location>
        <begin position="211"/>
        <end position="231"/>
    </location>
</feature>
<keyword evidence="2" id="KW-1133">Transmembrane helix</keyword>
<organism evidence="3 4">
    <name type="scientific">Chaetoceros tenuissimus</name>
    <dbReference type="NCBI Taxonomy" id="426638"/>
    <lineage>
        <taxon>Eukaryota</taxon>
        <taxon>Sar</taxon>
        <taxon>Stramenopiles</taxon>
        <taxon>Ochrophyta</taxon>
        <taxon>Bacillariophyta</taxon>
        <taxon>Coscinodiscophyceae</taxon>
        <taxon>Chaetocerotophycidae</taxon>
        <taxon>Chaetocerotales</taxon>
        <taxon>Chaetocerotaceae</taxon>
        <taxon>Chaetoceros</taxon>
    </lineage>
</organism>
<gene>
    <name evidence="3" type="ORF">CTEN210_11250</name>
</gene>
<keyword evidence="2" id="KW-0812">Transmembrane</keyword>